<proteinExistence type="predicted"/>
<evidence type="ECO:0000313" key="3">
    <source>
        <dbReference type="Proteomes" id="UP001168694"/>
    </source>
</evidence>
<dbReference type="EMBL" id="JAUHLN010000004">
    <property type="protein sequence ID" value="MDN4075000.1"/>
    <property type="molecule type" value="Genomic_DNA"/>
</dbReference>
<dbReference type="InterPro" id="IPR034660">
    <property type="entry name" value="DinB/YfiT-like"/>
</dbReference>
<evidence type="ECO:0000313" key="2">
    <source>
        <dbReference type="EMBL" id="MDN4075000.1"/>
    </source>
</evidence>
<dbReference type="Pfam" id="PF12867">
    <property type="entry name" value="DinB_2"/>
    <property type="match status" value="1"/>
</dbReference>
<organism evidence="2 3">
    <name type="scientific">Fictibacillus terranigra</name>
    <dbReference type="NCBI Taxonomy" id="3058424"/>
    <lineage>
        <taxon>Bacteria</taxon>
        <taxon>Bacillati</taxon>
        <taxon>Bacillota</taxon>
        <taxon>Bacilli</taxon>
        <taxon>Bacillales</taxon>
        <taxon>Fictibacillaceae</taxon>
        <taxon>Fictibacillus</taxon>
    </lineage>
</organism>
<dbReference type="InterPro" id="IPR024775">
    <property type="entry name" value="DinB-like"/>
</dbReference>
<gene>
    <name evidence="2" type="ORF">QYF49_18680</name>
</gene>
<protein>
    <submittedName>
        <fullName evidence="2">DinB family protein</fullName>
    </submittedName>
</protein>
<evidence type="ECO:0000259" key="1">
    <source>
        <dbReference type="Pfam" id="PF12867"/>
    </source>
</evidence>
<comment type="caution">
    <text evidence="2">The sequence shown here is derived from an EMBL/GenBank/DDBJ whole genome shotgun (WGS) entry which is preliminary data.</text>
</comment>
<dbReference type="RefSeq" id="WP_290401120.1">
    <property type="nucleotide sequence ID" value="NZ_JAUHLN010000004.1"/>
</dbReference>
<feature type="domain" description="DinB-like" evidence="1">
    <location>
        <begin position="24"/>
        <end position="144"/>
    </location>
</feature>
<reference evidence="2" key="1">
    <citation type="submission" date="2023-06" db="EMBL/GenBank/DDBJ databases">
        <title>Draft Genome Sequences of Representative Paenibacillus Polymyxa, Bacillus cereus, Fictibacillus sp., and Brevibacillus agri Strains Isolated from Amazonian Dark Earth.</title>
        <authorList>
            <person name="Pellegrinetti T.A."/>
            <person name="Cunha I.C.M."/>
            <person name="Chaves M.G."/>
            <person name="Freitas A.S."/>
            <person name="Silva A.V.R."/>
            <person name="Tsai S.M."/>
            <person name="Mendes L.W."/>
        </authorList>
    </citation>
    <scope>NUCLEOTIDE SEQUENCE</scope>
    <source>
        <strain evidence="2">CENA-BCM004</strain>
    </source>
</reference>
<accession>A0ABT8EAQ2</accession>
<sequence>MNQLVSELEKILSAVPRKMETVTDFEDKPLPSKWSKKEILGHLCDSGNVNHQRFVDIIASTDVVTLKGYNQDFFVEIHDYQHSFSVEDIIHLWISVNKQITALLVNVSEEKWKLDCRVDAQTVQTLEWLVKDYIDHMNHHLAQILAGC</sequence>
<name>A0ABT8EAQ2_9BACL</name>
<dbReference type="SUPFAM" id="SSF109854">
    <property type="entry name" value="DinB/YfiT-like putative metalloenzymes"/>
    <property type="match status" value="1"/>
</dbReference>
<dbReference type="Proteomes" id="UP001168694">
    <property type="component" value="Unassembled WGS sequence"/>
</dbReference>
<keyword evidence="3" id="KW-1185">Reference proteome</keyword>
<dbReference type="Gene3D" id="1.20.120.450">
    <property type="entry name" value="dinb family like domain"/>
    <property type="match status" value="1"/>
</dbReference>